<evidence type="ECO:0000313" key="2">
    <source>
        <dbReference type="Proteomes" id="UP000295832"/>
    </source>
</evidence>
<dbReference type="STRING" id="926561.GCA_000379025_01754"/>
<organism evidence="1 2">
    <name type="scientific">Orenia marismortui</name>
    <dbReference type="NCBI Taxonomy" id="46469"/>
    <lineage>
        <taxon>Bacteria</taxon>
        <taxon>Bacillati</taxon>
        <taxon>Bacillota</taxon>
        <taxon>Clostridia</taxon>
        <taxon>Halanaerobiales</taxon>
        <taxon>Halobacteroidaceae</taxon>
        <taxon>Orenia</taxon>
    </lineage>
</organism>
<dbReference type="AlphaFoldDB" id="A0A4R8HBM3"/>
<gene>
    <name evidence="1" type="ORF">C7959_10381</name>
</gene>
<evidence type="ECO:0000313" key="1">
    <source>
        <dbReference type="EMBL" id="TDX53229.1"/>
    </source>
</evidence>
<reference evidence="1 2" key="1">
    <citation type="submission" date="2019-03" db="EMBL/GenBank/DDBJ databases">
        <title>Subsurface microbial communities from deep shales in Ohio and West Virginia, USA.</title>
        <authorList>
            <person name="Wrighton K."/>
        </authorList>
    </citation>
    <scope>NUCLEOTIDE SEQUENCE [LARGE SCALE GENOMIC DNA]</scope>
    <source>
        <strain evidence="1 2">MSL 6dP</strain>
    </source>
</reference>
<comment type="caution">
    <text evidence="1">The sequence shown here is derived from an EMBL/GenBank/DDBJ whole genome shotgun (WGS) entry which is preliminary data.</text>
</comment>
<keyword evidence="2" id="KW-1185">Reference proteome</keyword>
<dbReference type="EMBL" id="SOEG01000003">
    <property type="protein sequence ID" value="TDX53229.1"/>
    <property type="molecule type" value="Genomic_DNA"/>
</dbReference>
<proteinExistence type="predicted"/>
<protein>
    <submittedName>
        <fullName evidence="1">Uncharacterized protein</fullName>
    </submittedName>
</protein>
<name>A0A4R8HBM3_9FIRM</name>
<dbReference type="Proteomes" id="UP000295832">
    <property type="component" value="Unassembled WGS sequence"/>
</dbReference>
<sequence>MNKNEIIESLKRENDIISDEYDGSYELLRETV</sequence>
<accession>A0A4R8HBM3</accession>